<reference evidence="1" key="1">
    <citation type="journal article" date="2015" name="Nature">
        <title>Complex archaea that bridge the gap between prokaryotes and eukaryotes.</title>
        <authorList>
            <person name="Spang A."/>
            <person name="Saw J.H."/>
            <person name="Jorgensen S.L."/>
            <person name="Zaremba-Niedzwiedzka K."/>
            <person name="Martijn J."/>
            <person name="Lind A.E."/>
            <person name="van Eijk R."/>
            <person name="Schleper C."/>
            <person name="Guy L."/>
            <person name="Ettema T.J."/>
        </authorList>
    </citation>
    <scope>NUCLEOTIDE SEQUENCE</scope>
</reference>
<proteinExistence type="predicted"/>
<dbReference type="AlphaFoldDB" id="A0A0F9LDX4"/>
<accession>A0A0F9LDX4</accession>
<gene>
    <name evidence="1" type="ORF">LCGC14_1225810</name>
</gene>
<protein>
    <submittedName>
        <fullName evidence="1">Uncharacterized protein</fullName>
    </submittedName>
</protein>
<dbReference type="EMBL" id="LAZR01006496">
    <property type="protein sequence ID" value="KKM91708.1"/>
    <property type="molecule type" value="Genomic_DNA"/>
</dbReference>
<evidence type="ECO:0000313" key="1">
    <source>
        <dbReference type="EMBL" id="KKM91708.1"/>
    </source>
</evidence>
<sequence length="65" mass="7508">MIKYTGKAKCFCGKRAKFKLERGFSGSLFRCKAHAYTIENLQDEIEDDDRDTLADEQIFGIGYYT</sequence>
<name>A0A0F9LDX4_9ZZZZ</name>
<comment type="caution">
    <text evidence="1">The sequence shown here is derived from an EMBL/GenBank/DDBJ whole genome shotgun (WGS) entry which is preliminary data.</text>
</comment>
<organism evidence="1">
    <name type="scientific">marine sediment metagenome</name>
    <dbReference type="NCBI Taxonomy" id="412755"/>
    <lineage>
        <taxon>unclassified sequences</taxon>
        <taxon>metagenomes</taxon>
        <taxon>ecological metagenomes</taxon>
    </lineage>
</organism>